<dbReference type="InterPro" id="IPR023186">
    <property type="entry name" value="IUNH"/>
</dbReference>
<dbReference type="OrthoDB" id="9797882at2"/>
<name>A0A5C6DH05_9BACT</name>
<feature type="domain" description="Inosine/uridine-preferring nucleoside hydrolase" evidence="3">
    <location>
        <begin position="58"/>
        <end position="326"/>
    </location>
</feature>
<dbReference type="RefSeq" id="WP_146528247.1">
    <property type="nucleotide sequence ID" value="NZ_SJPV01000006.1"/>
</dbReference>
<organism evidence="4 5">
    <name type="scientific">Novipirellula artificiosorum</name>
    <dbReference type="NCBI Taxonomy" id="2528016"/>
    <lineage>
        <taxon>Bacteria</taxon>
        <taxon>Pseudomonadati</taxon>
        <taxon>Planctomycetota</taxon>
        <taxon>Planctomycetia</taxon>
        <taxon>Pirellulales</taxon>
        <taxon>Pirellulaceae</taxon>
        <taxon>Novipirellula</taxon>
    </lineage>
</organism>
<evidence type="ECO:0000313" key="5">
    <source>
        <dbReference type="Proteomes" id="UP000319143"/>
    </source>
</evidence>
<proteinExistence type="predicted"/>
<evidence type="ECO:0000259" key="3">
    <source>
        <dbReference type="Pfam" id="PF01156"/>
    </source>
</evidence>
<dbReference type="PANTHER" id="PTHR12304:SF4">
    <property type="entry name" value="URIDINE NUCLEOSIDASE"/>
    <property type="match status" value="1"/>
</dbReference>
<gene>
    <name evidence="4" type="ORF">Poly41_36800</name>
</gene>
<dbReference type="NCBIfam" id="TIGR01409">
    <property type="entry name" value="TAT_signal_seq"/>
    <property type="match status" value="1"/>
</dbReference>
<evidence type="ECO:0000313" key="4">
    <source>
        <dbReference type="EMBL" id="TWU35928.1"/>
    </source>
</evidence>
<sequence>MQLSRRQFHRGSAAVVASALAGEYCHDYPVHAAESTLKPCPTHEDTFGRLKSGNKIPVIFDTDLGGDIDDTWALLYLLKCPELDVRLIATDAGLGDYRTSLAAKFLTEVSRTEIPLAISVGPKGGRSNQQDWVGDYHHAEYEGIVHEDAADAIIRTIKESSDPVTLVCVGAVPNIAESLRRDPSICQNARFVGMHGAIRVGYGGHAPVVPEANVRNGIEPLRDTFAARWECSVTPLDTCGIVDLAGERYAKVSRSDSVGVKELMENYRHWLNRVSWLKVKPDPKSRSTTLFDLVAVTMAFSEEWMEMQTLPLSIDDKGITAIDETNGQPVRCAMAWKDLDGYKDHVVERLISGMA</sequence>
<dbReference type="PANTHER" id="PTHR12304">
    <property type="entry name" value="INOSINE-URIDINE PREFERRING NUCLEOSIDE HYDROLASE"/>
    <property type="match status" value="1"/>
</dbReference>
<dbReference type="SUPFAM" id="SSF53590">
    <property type="entry name" value="Nucleoside hydrolase"/>
    <property type="match status" value="1"/>
</dbReference>
<evidence type="ECO:0000256" key="1">
    <source>
        <dbReference type="ARBA" id="ARBA00022801"/>
    </source>
</evidence>
<keyword evidence="5" id="KW-1185">Reference proteome</keyword>
<dbReference type="InterPro" id="IPR019546">
    <property type="entry name" value="TAT_signal_bac_arc"/>
</dbReference>
<dbReference type="InterPro" id="IPR001910">
    <property type="entry name" value="Inosine/uridine_hydrolase_dom"/>
</dbReference>
<dbReference type="GO" id="GO:0005829">
    <property type="term" value="C:cytosol"/>
    <property type="evidence" value="ECO:0007669"/>
    <property type="project" value="TreeGrafter"/>
</dbReference>
<dbReference type="GO" id="GO:0008477">
    <property type="term" value="F:purine nucleosidase activity"/>
    <property type="evidence" value="ECO:0007669"/>
    <property type="project" value="TreeGrafter"/>
</dbReference>
<dbReference type="Gene3D" id="3.90.245.10">
    <property type="entry name" value="Ribonucleoside hydrolase-like"/>
    <property type="match status" value="1"/>
</dbReference>
<comment type="caution">
    <text evidence="4">The sequence shown here is derived from an EMBL/GenBank/DDBJ whole genome shotgun (WGS) entry which is preliminary data.</text>
</comment>
<dbReference type="AlphaFoldDB" id="A0A5C6DH05"/>
<dbReference type="PROSITE" id="PS51318">
    <property type="entry name" value="TAT"/>
    <property type="match status" value="1"/>
</dbReference>
<accession>A0A5C6DH05</accession>
<evidence type="ECO:0000256" key="2">
    <source>
        <dbReference type="ARBA" id="ARBA00023295"/>
    </source>
</evidence>
<dbReference type="Proteomes" id="UP000319143">
    <property type="component" value="Unassembled WGS sequence"/>
</dbReference>
<keyword evidence="2" id="KW-0326">Glycosidase</keyword>
<dbReference type="InterPro" id="IPR006311">
    <property type="entry name" value="TAT_signal"/>
</dbReference>
<reference evidence="4 5" key="1">
    <citation type="submission" date="2019-02" db="EMBL/GenBank/DDBJ databases">
        <title>Deep-cultivation of Planctomycetes and their phenomic and genomic characterization uncovers novel biology.</title>
        <authorList>
            <person name="Wiegand S."/>
            <person name="Jogler M."/>
            <person name="Boedeker C."/>
            <person name="Pinto D."/>
            <person name="Vollmers J."/>
            <person name="Rivas-Marin E."/>
            <person name="Kohn T."/>
            <person name="Peeters S.H."/>
            <person name="Heuer A."/>
            <person name="Rast P."/>
            <person name="Oberbeckmann S."/>
            <person name="Bunk B."/>
            <person name="Jeske O."/>
            <person name="Meyerdierks A."/>
            <person name="Storesund J.E."/>
            <person name="Kallscheuer N."/>
            <person name="Luecker S."/>
            <person name="Lage O.M."/>
            <person name="Pohl T."/>
            <person name="Merkel B.J."/>
            <person name="Hornburger P."/>
            <person name="Mueller R.-W."/>
            <person name="Bruemmer F."/>
            <person name="Labrenz M."/>
            <person name="Spormann A.M."/>
            <person name="Op Den Camp H."/>
            <person name="Overmann J."/>
            <person name="Amann R."/>
            <person name="Jetten M.S.M."/>
            <person name="Mascher T."/>
            <person name="Medema M.H."/>
            <person name="Devos D.P."/>
            <person name="Kaster A.-K."/>
            <person name="Ovreas L."/>
            <person name="Rohde M."/>
            <person name="Galperin M.Y."/>
            <person name="Jogler C."/>
        </authorList>
    </citation>
    <scope>NUCLEOTIDE SEQUENCE [LARGE SCALE GENOMIC DNA]</scope>
    <source>
        <strain evidence="4 5">Poly41</strain>
    </source>
</reference>
<dbReference type="GO" id="GO:0006152">
    <property type="term" value="P:purine nucleoside catabolic process"/>
    <property type="evidence" value="ECO:0007669"/>
    <property type="project" value="TreeGrafter"/>
</dbReference>
<keyword evidence="1 4" id="KW-0378">Hydrolase</keyword>
<protein>
    <submittedName>
        <fullName evidence="4">Ribonucleoside hydrolase RihC</fullName>
    </submittedName>
</protein>
<dbReference type="EMBL" id="SJPV01000006">
    <property type="protein sequence ID" value="TWU35928.1"/>
    <property type="molecule type" value="Genomic_DNA"/>
</dbReference>
<dbReference type="Pfam" id="PF01156">
    <property type="entry name" value="IU_nuc_hydro"/>
    <property type="match status" value="1"/>
</dbReference>
<dbReference type="InterPro" id="IPR036452">
    <property type="entry name" value="Ribo_hydro-like"/>
</dbReference>